<gene>
    <name evidence="2" type="ORF">CEXT_538661</name>
</gene>
<evidence type="ECO:0000313" key="2">
    <source>
        <dbReference type="EMBL" id="GIZ01839.1"/>
    </source>
</evidence>
<evidence type="ECO:0000313" key="3">
    <source>
        <dbReference type="Proteomes" id="UP001054945"/>
    </source>
</evidence>
<protein>
    <submittedName>
        <fullName evidence="2">Uncharacterized protein</fullName>
    </submittedName>
</protein>
<dbReference type="EMBL" id="BPLR01018730">
    <property type="protein sequence ID" value="GIZ01839.1"/>
    <property type="molecule type" value="Genomic_DNA"/>
</dbReference>
<sequence length="101" mass="10991">MNRKGKKSNKSNEMLSLNKALHWRVSDVTEKTVGNPSIHPSTTNGSTNTPGHQTPWRGGGSNRKKQDVILSLKGSVILTAGMKAQFLAKLLVVAILMESHQ</sequence>
<name>A0AAV4Y6Q8_CAEEX</name>
<reference evidence="2 3" key="1">
    <citation type="submission" date="2021-06" db="EMBL/GenBank/DDBJ databases">
        <title>Caerostris extrusa draft genome.</title>
        <authorList>
            <person name="Kono N."/>
            <person name="Arakawa K."/>
        </authorList>
    </citation>
    <scope>NUCLEOTIDE SEQUENCE [LARGE SCALE GENOMIC DNA]</scope>
</reference>
<dbReference type="Proteomes" id="UP001054945">
    <property type="component" value="Unassembled WGS sequence"/>
</dbReference>
<accession>A0AAV4Y6Q8</accession>
<proteinExistence type="predicted"/>
<organism evidence="2 3">
    <name type="scientific">Caerostris extrusa</name>
    <name type="common">Bark spider</name>
    <name type="synonym">Caerostris bankana</name>
    <dbReference type="NCBI Taxonomy" id="172846"/>
    <lineage>
        <taxon>Eukaryota</taxon>
        <taxon>Metazoa</taxon>
        <taxon>Ecdysozoa</taxon>
        <taxon>Arthropoda</taxon>
        <taxon>Chelicerata</taxon>
        <taxon>Arachnida</taxon>
        <taxon>Araneae</taxon>
        <taxon>Araneomorphae</taxon>
        <taxon>Entelegynae</taxon>
        <taxon>Araneoidea</taxon>
        <taxon>Araneidae</taxon>
        <taxon>Caerostris</taxon>
    </lineage>
</organism>
<comment type="caution">
    <text evidence="2">The sequence shown here is derived from an EMBL/GenBank/DDBJ whole genome shotgun (WGS) entry which is preliminary data.</text>
</comment>
<keyword evidence="3" id="KW-1185">Reference proteome</keyword>
<feature type="compositionally biased region" description="Polar residues" evidence="1">
    <location>
        <begin position="32"/>
        <end position="52"/>
    </location>
</feature>
<evidence type="ECO:0000256" key="1">
    <source>
        <dbReference type="SAM" id="MobiDB-lite"/>
    </source>
</evidence>
<dbReference type="AlphaFoldDB" id="A0AAV4Y6Q8"/>
<feature type="region of interest" description="Disordered" evidence="1">
    <location>
        <begin position="28"/>
        <end position="65"/>
    </location>
</feature>